<evidence type="ECO:0000256" key="8">
    <source>
        <dbReference type="ARBA" id="ARBA00023211"/>
    </source>
</evidence>
<gene>
    <name evidence="10" type="primary">cas1</name>
    <name evidence="12" type="ORF">DSM106972_047720</name>
</gene>
<dbReference type="Gene3D" id="1.20.120.920">
    <property type="entry name" value="CRISPR-associated endonuclease Cas1, C-terminal domain"/>
    <property type="match status" value="1"/>
</dbReference>
<evidence type="ECO:0000256" key="5">
    <source>
        <dbReference type="ARBA" id="ARBA00022842"/>
    </source>
</evidence>
<comment type="subunit">
    <text evidence="9 10">Homodimer, forms a heterotetramer with a Cas2 homodimer.</text>
</comment>
<dbReference type="GO" id="GO:0051607">
    <property type="term" value="P:defense response to virus"/>
    <property type="evidence" value="ECO:0007669"/>
    <property type="project" value="UniProtKB-UniRule"/>
</dbReference>
<keyword evidence="13" id="KW-1185">Reference proteome</keyword>
<sequence>MFIEQLLAAWYHIRCGSRSAGVDGITVDLFAASADSQIQMILNQIQQQSYHASPAKGFYVTKKNGAKRLVGIPTVRDRIVQRLLLEEMYLPLENAFLDCSYAYRPGRSIQKAVQHLYGYYQSQPKWIIKADIANFFDNICHALLLTVVDNLKLEPILMQLLQGQVKAGVVIGGQTIFQNKGVLQGGILSGALANLYLTYFDQKCLDHRIKMVRYGDDFSIACDTWREANQILDKVTHWLGELYLHLQTEKTQIYASHEEFIFLGHRFANGKVYAPPPPDTKRKGEWTTTESGYPYFRPKARELKFESRFPKACDISKPSNLPKAPTTHLWHDSMSTLYVSDQGAHLSIKNHQFQVYYQGELRIKIPATRVSSIVLFGCCNVSHGAVTYALRRRIPIIYLSQKARYYGRYQAESNAKIKYLIQQVMCSQKPEFIRKQAESIVWAKLHNSRALLLKLNRRRPSRKAASAIDLIANLMDDLPQAESIDALRGYEGKGATLYFQALGSLFTGVFAFDKRTKRPPTDPINSLMSLGYTLLSQNIFSLIQAVGLHAHFGNLHVPDENHPALVSDLIEEFRAQLVDSLIAYLINSKIFTPEEFTPPDEKGGVYLQPHSIKKFLKHWEEKLQSEITHPHTGYQVNFRRCIELQVWEYVACLMGEIDVYRPMVWKL</sequence>
<keyword evidence="1 10" id="KW-0540">Nuclease</keyword>
<keyword evidence="4 10" id="KW-0378">Hydrolase</keyword>
<accession>A0A3S1B310</accession>
<name>A0A3S1B310_9CYAN</name>
<evidence type="ECO:0000256" key="4">
    <source>
        <dbReference type="ARBA" id="ARBA00022801"/>
    </source>
</evidence>
<dbReference type="InterPro" id="IPR000477">
    <property type="entry name" value="RT_dom"/>
</dbReference>
<evidence type="ECO:0000256" key="6">
    <source>
        <dbReference type="ARBA" id="ARBA00023118"/>
    </source>
</evidence>
<keyword evidence="3 10" id="KW-0255">Endonuclease</keyword>
<comment type="cofactor">
    <cofactor evidence="10">
        <name>Mg(2+)</name>
        <dbReference type="ChEBI" id="CHEBI:18420"/>
    </cofactor>
    <cofactor evidence="10">
        <name>Mn(2+)</name>
        <dbReference type="ChEBI" id="CHEBI:29035"/>
    </cofactor>
</comment>
<evidence type="ECO:0000256" key="9">
    <source>
        <dbReference type="ARBA" id="ARBA00038592"/>
    </source>
</evidence>
<feature type="binding site" evidence="10">
    <location>
        <position position="556"/>
    </location>
    <ligand>
        <name>Mn(2+)</name>
        <dbReference type="ChEBI" id="CHEBI:29035"/>
    </ligand>
</feature>
<dbReference type="GO" id="GO:0043571">
    <property type="term" value="P:maintenance of CRISPR repeat elements"/>
    <property type="evidence" value="ECO:0007669"/>
    <property type="project" value="UniProtKB-UniRule"/>
</dbReference>
<dbReference type="GO" id="GO:0003677">
    <property type="term" value="F:DNA binding"/>
    <property type="evidence" value="ECO:0007669"/>
    <property type="project" value="UniProtKB-KW"/>
</dbReference>
<dbReference type="Pfam" id="PF00078">
    <property type="entry name" value="RVT_1"/>
    <property type="match status" value="1"/>
</dbReference>
<dbReference type="GO" id="GO:0016787">
    <property type="term" value="F:hydrolase activity"/>
    <property type="evidence" value="ECO:0007669"/>
    <property type="project" value="UniProtKB-KW"/>
</dbReference>
<evidence type="ECO:0000313" key="12">
    <source>
        <dbReference type="EMBL" id="RUT03858.1"/>
    </source>
</evidence>
<dbReference type="InterPro" id="IPR043502">
    <property type="entry name" value="DNA/RNA_pol_sf"/>
</dbReference>
<keyword evidence="6 10" id="KW-0051">Antiviral defense</keyword>
<feature type="domain" description="Reverse transcriptase" evidence="11">
    <location>
        <begin position="41"/>
        <end position="267"/>
    </location>
</feature>
<feature type="binding site" evidence="10">
    <location>
        <position position="571"/>
    </location>
    <ligand>
        <name>Mn(2+)</name>
        <dbReference type="ChEBI" id="CHEBI:29035"/>
    </ligand>
</feature>
<dbReference type="RefSeq" id="WP_127083136.1">
    <property type="nucleotide sequence ID" value="NZ_RSCL01000012.1"/>
</dbReference>
<evidence type="ECO:0000313" key="13">
    <source>
        <dbReference type="Proteomes" id="UP000271624"/>
    </source>
</evidence>
<dbReference type="InterPro" id="IPR042211">
    <property type="entry name" value="CRISPR-assoc_Cas1_N"/>
</dbReference>
<dbReference type="PANTHER" id="PTHR34353">
    <property type="entry name" value="CRISPR-ASSOCIATED ENDONUCLEASE CAS1 1"/>
    <property type="match status" value="1"/>
</dbReference>
<dbReference type="AlphaFoldDB" id="A0A3S1B310"/>
<dbReference type="GO" id="GO:0004519">
    <property type="term" value="F:endonuclease activity"/>
    <property type="evidence" value="ECO:0007669"/>
    <property type="project" value="UniProtKB-UniRule"/>
</dbReference>
<evidence type="ECO:0000256" key="2">
    <source>
        <dbReference type="ARBA" id="ARBA00022723"/>
    </source>
</evidence>
<evidence type="ECO:0000256" key="3">
    <source>
        <dbReference type="ARBA" id="ARBA00022759"/>
    </source>
</evidence>
<keyword evidence="5 10" id="KW-0460">Magnesium</keyword>
<dbReference type="OrthoDB" id="9803119at2"/>
<dbReference type="PANTHER" id="PTHR34353:SF2">
    <property type="entry name" value="CRISPR-ASSOCIATED ENDONUCLEASE CAS1 1"/>
    <property type="match status" value="1"/>
</dbReference>
<dbReference type="HAMAP" id="MF_01470">
    <property type="entry name" value="Cas1"/>
    <property type="match status" value="1"/>
</dbReference>
<evidence type="ECO:0000256" key="10">
    <source>
        <dbReference type="HAMAP-Rule" id="MF_01470"/>
    </source>
</evidence>
<dbReference type="InterPro" id="IPR002729">
    <property type="entry name" value="CRISPR-assoc_Cas1"/>
</dbReference>
<feature type="binding site" evidence="10">
    <location>
        <position position="491"/>
    </location>
    <ligand>
        <name>Mn(2+)</name>
        <dbReference type="ChEBI" id="CHEBI:29035"/>
    </ligand>
</feature>
<dbReference type="InterPro" id="IPR050646">
    <property type="entry name" value="Cas1"/>
</dbReference>
<proteinExistence type="inferred from homology"/>
<dbReference type="EMBL" id="RSCL01000012">
    <property type="protein sequence ID" value="RUT03858.1"/>
    <property type="molecule type" value="Genomic_DNA"/>
</dbReference>
<reference evidence="12" key="1">
    <citation type="submission" date="2018-12" db="EMBL/GenBank/DDBJ databases">
        <authorList>
            <person name="Will S."/>
            <person name="Neumann-Schaal M."/>
            <person name="Henke P."/>
        </authorList>
    </citation>
    <scope>NUCLEOTIDE SEQUENCE</scope>
    <source>
        <strain evidence="12">PCC 7102</strain>
    </source>
</reference>
<keyword evidence="7 10" id="KW-0238">DNA-binding</keyword>
<dbReference type="SUPFAM" id="SSF56672">
    <property type="entry name" value="DNA/RNA polymerases"/>
    <property type="match status" value="1"/>
</dbReference>
<evidence type="ECO:0000256" key="7">
    <source>
        <dbReference type="ARBA" id="ARBA00023125"/>
    </source>
</evidence>
<dbReference type="GO" id="GO:0046872">
    <property type="term" value="F:metal ion binding"/>
    <property type="evidence" value="ECO:0007669"/>
    <property type="project" value="UniProtKB-UniRule"/>
</dbReference>
<evidence type="ECO:0000259" key="11">
    <source>
        <dbReference type="PROSITE" id="PS50878"/>
    </source>
</evidence>
<dbReference type="NCBIfam" id="TIGR00287">
    <property type="entry name" value="cas1"/>
    <property type="match status" value="1"/>
</dbReference>
<dbReference type="Proteomes" id="UP000271624">
    <property type="component" value="Unassembled WGS sequence"/>
</dbReference>
<comment type="similarity">
    <text evidence="10">Belongs to the CRISPR-associated endonuclease Cas1 family.</text>
</comment>
<organism evidence="12 13">
    <name type="scientific">Dulcicalothrix desertica PCC 7102</name>
    <dbReference type="NCBI Taxonomy" id="232991"/>
    <lineage>
        <taxon>Bacteria</taxon>
        <taxon>Bacillati</taxon>
        <taxon>Cyanobacteriota</taxon>
        <taxon>Cyanophyceae</taxon>
        <taxon>Nostocales</taxon>
        <taxon>Calotrichaceae</taxon>
        <taxon>Dulcicalothrix</taxon>
    </lineage>
</organism>
<dbReference type="CDD" id="cd09634">
    <property type="entry name" value="Cas1_I-II-III"/>
    <property type="match status" value="1"/>
</dbReference>
<keyword evidence="8 10" id="KW-0464">Manganese</keyword>
<dbReference type="Pfam" id="PF01867">
    <property type="entry name" value="Cas_Cas1"/>
    <property type="match status" value="1"/>
</dbReference>
<dbReference type="CDD" id="cd01651">
    <property type="entry name" value="RT_G2_intron"/>
    <property type="match status" value="1"/>
</dbReference>
<dbReference type="PROSITE" id="PS50878">
    <property type="entry name" value="RT_POL"/>
    <property type="match status" value="1"/>
</dbReference>
<comment type="function">
    <text evidence="10">CRISPR (clustered regularly interspaced short palindromic repeat), is an adaptive immune system that provides protection against mobile genetic elements (viruses, transposable elements and conjugative plasmids). CRISPR clusters contain spacers, sequences complementary to antecedent mobile elements, and target invading nucleic acids. CRISPR clusters are transcribed and processed into CRISPR RNA (crRNA). Acts as a dsDNA endonuclease. Involved in the integration of spacer DNA into the CRISPR cassette.</text>
</comment>
<dbReference type="InterPro" id="IPR042206">
    <property type="entry name" value="CRISPR-assoc_Cas1_C"/>
</dbReference>
<comment type="caution">
    <text evidence="12">The sequence shown here is derived from an EMBL/GenBank/DDBJ whole genome shotgun (WGS) entry which is preliminary data.</text>
</comment>
<keyword evidence="2 10" id="KW-0479">Metal-binding</keyword>
<protein>
    <recommendedName>
        <fullName evidence="10">CRISPR-associated endonuclease Cas1</fullName>
        <ecNumber evidence="10">3.1.-.-</ecNumber>
    </recommendedName>
</protein>
<evidence type="ECO:0000256" key="1">
    <source>
        <dbReference type="ARBA" id="ARBA00022722"/>
    </source>
</evidence>
<dbReference type="Gene3D" id="3.100.10.20">
    <property type="entry name" value="CRISPR-associated endonuclease Cas1, N-terminal domain"/>
    <property type="match status" value="1"/>
</dbReference>
<dbReference type="EC" id="3.1.-.-" evidence="10"/>
<reference evidence="12" key="2">
    <citation type="journal article" date="2019" name="Genome Biol. Evol.">
        <title>Day and night: Metabolic profiles and evolutionary relationships of six axenic non-marine cyanobacteria.</title>
        <authorList>
            <person name="Will S.E."/>
            <person name="Henke P."/>
            <person name="Boedeker C."/>
            <person name="Huang S."/>
            <person name="Brinkmann H."/>
            <person name="Rohde M."/>
            <person name="Jarek M."/>
            <person name="Friedl T."/>
            <person name="Seufert S."/>
            <person name="Schumacher M."/>
            <person name="Overmann J."/>
            <person name="Neumann-Schaal M."/>
            <person name="Petersen J."/>
        </authorList>
    </citation>
    <scope>NUCLEOTIDE SEQUENCE [LARGE SCALE GENOMIC DNA]</scope>
    <source>
        <strain evidence="12">PCC 7102</strain>
    </source>
</reference>